<accession>A0A0K2CLN9</accession>
<organism evidence="2 3">
    <name type="scientific">Rhodococcus phage CosmicSans</name>
    <dbReference type="NCBI Taxonomy" id="1701851"/>
    <lineage>
        <taxon>Viruses</taxon>
        <taxon>Duplodnaviria</taxon>
        <taxon>Heunggongvirae</taxon>
        <taxon>Uroviricota</taxon>
        <taxon>Caudoviricetes</taxon>
        <taxon>Rerduovirus</taxon>
        <taxon>Rerduovirus RER2</taxon>
    </lineage>
</organism>
<sequence length="174" mass="20084">MSKKHRRDSDEPKLTLAEVEALKNKGLTQSEIAKQYGVTRQYVSWIIKTYGGTKTPRQKMLEHFPWEVPVEMNPQSPYQNMRNHAEYMATGGVGMDKGELVRLRNFYQKLMEEDSVLEFDPNIPGTPGFAKLGGFALRPREEEDGDLMIRVNEYTKLTEEGKRLWKIPPVLPEI</sequence>
<feature type="domain" description="HTH cro/C1-type" evidence="1">
    <location>
        <begin position="20"/>
        <end position="44"/>
    </location>
</feature>
<name>A0A0K2CLN9_9CAUD</name>
<dbReference type="InterPro" id="IPR001387">
    <property type="entry name" value="Cro/C1-type_HTH"/>
</dbReference>
<dbReference type="InterPro" id="IPR010982">
    <property type="entry name" value="Lambda_DNA-bd_dom_sf"/>
</dbReference>
<reference evidence="2 3" key="1">
    <citation type="submission" date="2015-08" db="EMBL/GenBank/DDBJ databases">
        <authorList>
            <person name="Adesuyi A.O."/>
            <person name="Belay S."/>
            <person name="Corso A.D."/>
            <person name="Debo C.J."/>
            <person name="Downie J."/>
            <person name="Durmaz C."/>
            <person name="Espinoza J.R."/>
            <person name="Gilliam M.L."/>
            <person name="Gooden M.C."/>
            <person name="Hervey R.L."/>
            <person name="Ilanchezhian M."/>
            <person name="Kamara A."/>
            <person name="Lanao D.A."/>
            <person name="Malapati S.H."/>
            <person name="Moondra S."/>
            <person name="Mattei A.M."/>
            <person name="May C.J."/>
            <person name="Modlin S.E."/>
            <person name="Sadik I."/>
            <person name="Saulenas K.M."/>
            <person name="Allen E.A."/>
            <person name="Whitaker A.L."/>
            <person name="Awate O.A."/>
            <person name="Gray V.C."/>
            <person name="Buchser W.J."/>
            <person name="Saha M.S."/>
            <person name="Delesalle V.A."/>
            <person name="Bradley K.W."/>
            <person name="Asai D.J."/>
            <person name="Bowman C.A."/>
            <person name="Russell D.A."/>
            <person name="Pope W.H."/>
            <person name="Jacobs-Sera D."/>
            <person name="Hendrix R.W."/>
            <person name="Hatfull G.F."/>
        </authorList>
    </citation>
    <scope>NUCLEOTIDE SEQUENCE [LARGE SCALE GENOMIC DNA]</scope>
</reference>
<dbReference type="CDD" id="cd00093">
    <property type="entry name" value="HTH_XRE"/>
    <property type="match status" value="1"/>
</dbReference>
<gene>
    <name evidence="2" type="ORF">SEA_COSMICSANS_58</name>
</gene>
<dbReference type="RefSeq" id="YP_009189711.1">
    <property type="nucleotide sequence ID" value="NC_028677.1"/>
</dbReference>
<protein>
    <submittedName>
        <fullName evidence="2">Immunity repressor</fullName>
    </submittedName>
</protein>
<evidence type="ECO:0000259" key="1">
    <source>
        <dbReference type="PROSITE" id="PS50943"/>
    </source>
</evidence>
<evidence type="ECO:0000313" key="2">
    <source>
        <dbReference type="EMBL" id="ALA06505.1"/>
    </source>
</evidence>
<dbReference type="EMBL" id="KT372002">
    <property type="protein sequence ID" value="ALA06505.1"/>
    <property type="molecule type" value="Genomic_DNA"/>
</dbReference>
<dbReference type="OrthoDB" id="8945at10239"/>
<proteinExistence type="predicted"/>
<evidence type="ECO:0000313" key="3">
    <source>
        <dbReference type="Proteomes" id="UP000203368"/>
    </source>
</evidence>
<dbReference type="Proteomes" id="UP000203368">
    <property type="component" value="Segment"/>
</dbReference>
<dbReference type="Gene3D" id="1.10.10.60">
    <property type="entry name" value="Homeodomain-like"/>
    <property type="match status" value="1"/>
</dbReference>
<dbReference type="KEGG" id="vg:26518013"/>
<dbReference type="GeneID" id="26518013"/>
<dbReference type="SUPFAM" id="SSF47413">
    <property type="entry name" value="lambda repressor-like DNA-binding domains"/>
    <property type="match status" value="1"/>
</dbReference>
<dbReference type="PROSITE" id="PS50943">
    <property type="entry name" value="HTH_CROC1"/>
    <property type="match status" value="1"/>
</dbReference>
<dbReference type="GO" id="GO:0003677">
    <property type="term" value="F:DNA binding"/>
    <property type="evidence" value="ECO:0007669"/>
    <property type="project" value="InterPro"/>
</dbReference>